<gene>
    <name evidence="1" type="ORF">A7X83_21090</name>
</gene>
<protein>
    <submittedName>
        <fullName evidence="1">Uncharacterized protein</fullName>
    </submittedName>
</protein>
<evidence type="ECO:0000313" key="2">
    <source>
        <dbReference type="Proteomes" id="UP000249614"/>
    </source>
</evidence>
<name>A0A2W6IP69_STEMA</name>
<dbReference type="SUPFAM" id="SSF52467">
    <property type="entry name" value="DHS-like NAD/FAD-binding domain"/>
    <property type="match status" value="1"/>
</dbReference>
<dbReference type="InterPro" id="IPR029035">
    <property type="entry name" value="DHS-like_NAD/FAD-binding_dom"/>
</dbReference>
<comment type="caution">
    <text evidence="1">The sequence shown here is derived from an EMBL/GenBank/DDBJ whole genome shotgun (WGS) entry which is preliminary data.</text>
</comment>
<dbReference type="RefSeq" id="WP_111111478.1">
    <property type="nucleotide sequence ID" value="NZ_LXXM01000043.1"/>
</dbReference>
<sequence length="682" mass="76704">MPKFVKGGPVVPDELVQSLEDDRVVIFCGAGISMGAGLPSYVGLVKYCYDELAEALPPKRAPEWLWPDRMLGSLEGKYGRAQVRNAVHRCLSVAPTSLDMHKAILRLAKLRGENGIRLVTTNFDTLFEQANTEWKFGKDLHSGPILPIPRNDKAVTWRSVVYLHGRLDEVGANEHLVLTSADFGRSYLTDAWAARFVARLFSDFTVLFIGYSLNDPVLRYMTDAFAAENLSSRVASKRSPAYIFVPHKGKGDADDTPYRHRNLRPIFYRETKDHRHLRNTIIGWADAREDYLENTLGLIARIAPKRPSTINPSDVANLVWAVCGRPSDAGHGAKAFADLETHPPIEWFDEFERRETDILETYQKAAAAARDEGDDQPPYPQLIVEPLFPQAHSPHLTHLPPQSEHLARWLAQHIGDYGLASRLIQKLANQRLLHPVLMRQIRRSLSEAEGVKFGLAQFWRLITSTSDETLALGRLFPFELKVPETFAEGHDTLAFKVDLLSALNPSVSLSQPFDTRLPDFNPNAEGGEQKAKGTRFSEVVNAEVAIPGGAQVDHLVERVLARDESAVFLASILQELTTLLRRTVNLFTLIENGPTVTDISVFHRPSIVPHAQNRGYENWTLIVTLIWHGWQHVDQVDAVASRRIVDEWLASEFNVLRRLGLAALNHSQRFTWPQKMEHLLDG</sequence>
<organism evidence="1 2">
    <name type="scientific">Stenotrophomonas maltophilia</name>
    <name type="common">Pseudomonas maltophilia</name>
    <name type="synonym">Xanthomonas maltophilia</name>
    <dbReference type="NCBI Taxonomy" id="40324"/>
    <lineage>
        <taxon>Bacteria</taxon>
        <taxon>Pseudomonadati</taxon>
        <taxon>Pseudomonadota</taxon>
        <taxon>Gammaproteobacteria</taxon>
        <taxon>Lysobacterales</taxon>
        <taxon>Lysobacteraceae</taxon>
        <taxon>Stenotrophomonas</taxon>
        <taxon>Stenotrophomonas maltophilia group</taxon>
    </lineage>
</organism>
<reference evidence="1 2" key="1">
    <citation type="submission" date="2016-05" db="EMBL/GenBank/DDBJ databases">
        <authorList>
            <person name="Lavstsen T."/>
            <person name="Jespersen J.S."/>
        </authorList>
    </citation>
    <scope>NUCLEOTIDE SEQUENCE [LARGE SCALE GENOMIC DNA]</scope>
    <source>
        <strain evidence="1 2">SM-5815</strain>
    </source>
</reference>
<proteinExistence type="predicted"/>
<dbReference type="EMBL" id="LXXM01000043">
    <property type="protein sequence ID" value="PZS97123.1"/>
    <property type="molecule type" value="Genomic_DNA"/>
</dbReference>
<dbReference type="AlphaFoldDB" id="A0A2W6IP69"/>
<dbReference type="Gene3D" id="3.40.50.1220">
    <property type="entry name" value="TPP-binding domain"/>
    <property type="match status" value="1"/>
</dbReference>
<dbReference type="Pfam" id="PF13289">
    <property type="entry name" value="SIR2_2"/>
    <property type="match status" value="1"/>
</dbReference>
<evidence type="ECO:0000313" key="1">
    <source>
        <dbReference type="EMBL" id="PZS97123.1"/>
    </source>
</evidence>
<dbReference type="Proteomes" id="UP000249614">
    <property type="component" value="Unassembled WGS sequence"/>
</dbReference>
<accession>A0A2W6IP69</accession>